<dbReference type="InterPro" id="IPR013783">
    <property type="entry name" value="Ig-like_fold"/>
</dbReference>
<protein>
    <submittedName>
        <fullName evidence="3">Molecular chaperone</fullName>
    </submittedName>
</protein>
<dbReference type="RefSeq" id="WP_370893299.1">
    <property type="nucleotide sequence ID" value="NZ_JBGJLR010000016.1"/>
</dbReference>
<gene>
    <name evidence="3" type="ORF">ACBP88_13520</name>
</gene>
<evidence type="ECO:0000313" key="4">
    <source>
        <dbReference type="Proteomes" id="UP001567350"/>
    </source>
</evidence>
<evidence type="ECO:0000313" key="3">
    <source>
        <dbReference type="EMBL" id="MEZ2740455.1"/>
    </source>
</evidence>
<evidence type="ECO:0000256" key="1">
    <source>
        <dbReference type="SAM" id="SignalP"/>
    </source>
</evidence>
<evidence type="ECO:0000259" key="2">
    <source>
        <dbReference type="Pfam" id="PF00345"/>
    </source>
</evidence>
<organism evidence="3 4">
    <name type="scientific">Comamonas jiangduensis</name>
    <dbReference type="NCBI Taxonomy" id="1194168"/>
    <lineage>
        <taxon>Bacteria</taxon>
        <taxon>Pseudomonadati</taxon>
        <taxon>Pseudomonadota</taxon>
        <taxon>Betaproteobacteria</taxon>
        <taxon>Burkholderiales</taxon>
        <taxon>Comamonadaceae</taxon>
        <taxon>Comamonas</taxon>
    </lineage>
</organism>
<accession>A0ABV4II39</accession>
<keyword evidence="4" id="KW-1185">Reference proteome</keyword>
<dbReference type="PANTHER" id="PTHR30251">
    <property type="entry name" value="PILUS ASSEMBLY CHAPERONE"/>
    <property type="match status" value="1"/>
</dbReference>
<sequence>MRFWHYSLAAMAMAGVAAQAEDLDIEPVSMRMAPEESSSSLWISNVSQQPVQITARVFAWLQQGGDEVLVPTGDVGLSPPWVNILPGVQQRVRVMRLNGGAQMLQERSYRIIVDAQDPQQPQNATRYSLPLFLDMQGSALVALQLCLLGEDAAHSWLRIHNAGQHHAKLVDLQYLPGLGAKTQVLISELAGYVLPCGYKRWELDGSATEFAAGQFTATVNGQVQSWPAVMCLDAPAP</sequence>
<proteinExistence type="predicted"/>
<dbReference type="InterPro" id="IPR050643">
    <property type="entry name" value="Periplasmic_pilus_chap"/>
</dbReference>
<feature type="domain" description="Pili assembly chaperone N-terminal" evidence="2">
    <location>
        <begin position="24"/>
        <end position="129"/>
    </location>
</feature>
<dbReference type="EMBL" id="JBGJLR010000016">
    <property type="protein sequence ID" value="MEZ2740455.1"/>
    <property type="molecule type" value="Genomic_DNA"/>
</dbReference>
<dbReference type="PANTHER" id="PTHR30251:SF4">
    <property type="entry name" value="SLR1668 PROTEIN"/>
    <property type="match status" value="1"/>
</dbReference>
<dbReference type="Proteomes" id="UP001567350">
    <property type="component" value="Unassembled WGS sequence"/>
</dbReference>
<dbReference type="Pfam" id="PF00345">
    <property type="entry name" value="PapD_N"/>
    <property type="match status" value="1"/>
</dbReference>
<reference evidence="3 4" key="1">
    <citation type="submission" date="2024-08" db="EMBL/GenBank/DDBJ databases">
        <authorList>
            <person name="Feng Z."/>
            <person name="Ronholm J."/>
        </authorList>
    </citation>
    <scope>NUCLEOTIDE SEQUENCE [LARGE SCALE GENOMIC DNA]</scope>
    <source>
        <strain evidence="3 4">4-AB0-8</strain>
    </source>
</reference>
<feature type="signal peptide" evidence="1">
    <location>
        <begin position="1"/>
        <end position="20"/>
    </location>
</feature>
<dbReference type="InterPro" id="IPR016147">
    <property type="entry name" value="Pili_assmbl_chaperone_N"/>
</dbReference>
<name>A0ABV4II39_9BURK</name>
<dbReference type="InterPro" id="IPR008962">
    <property type="entry name" value="PapD-like_sf"/>
</dbReference>
<dbReference type="SUPFAM" id="SSF49354">
    <property type="entry name" value="PapD-like"/>
    <property type="match status" value="1"/>
</dbReference>
<comment type="caution">
    <text evidence="3">The sequence shown here is derived from an EMBL/GenBank/DDBJ whole genome shotgun (WGS) entry which is preliminary data.</text>
</comment>
<keyword evidence="1" id="KW-0732">Signal</keyword>
<dbReference type="Gene3D" id="2.60.40.10">
    <property type="entry name" value="Immunoglobulins"/>
    <property type="match status" value="1"/>
</dbReference>
<feature type="chain" id="PRO_5046475889" evidence="1">
    <location>
        <begin position="21"/>
        <end position="237"/>
    </location>
</feature>